<gene>
    <name evidence="2" type="ORF">ColSpa_02491</name>
</gene>
<dbReference type="Proteomes" id="UP001055115">
    <property type="component" value="Unassembled WGS sequence"/>
</dbReference>
<evidence type="ECO:0000313" key="2">
    <source>
        <dbReference type="EMBL" id="GKT42310.1"/>
    </source>
</evidence>
<comment type="caution">
    <text evidence="2">The sequence shown here is derived from an EMBL/GenBank/DDBJ whole genome shotgun (WGS) entry which is preliminary data.</text>
</comment>
<dbReference type="AlphaFoldDB" id="A0AA37LAB7"/>
<accession>A0AA37LAB7</accession>
<dbReference type="GeneID" id="73323293"/>
<evidence type="ECO:0000256" key="1">
    <source>
        <dbReference type="SAM" id="MobiDB-lite"/>
    </source>
</evidence>
<keyword evidence="3" id="KW-1185">Reference proteome</keyword>
<evidence type="ECO:0000313" key="3">
    <source>
        <dbReference type="Proteomes" id="UP001055115"/>
    </source>
</evidence>
<sequence>MLRTTPVTAAEKGHNAAPDKPQSSDEQPNGRLLNADWACWRFEVGANAGRPELAASKKTRQGLSPWSRLSRWKPDWGLPGNHSTASGLVARYGSAPLIEGTTDV</sequence>
<proteinExistence type="predicted"/>
<dbReference type="EMBL" id="BQXU01000004">
    <property type="protein sequence ID" value="GKT42310.1"/>
    <property type="molecule type" value="Genomic_DNA"/>
</dbReference>
<dbReference type="RefSeq" id="XP_049124660.1">
    <property type="nucleotide sequence ID" value="XM_049268703.1"/>
</dbReference>
<name>A0AA37LAB7_9PEZI</name>
<reference evidence="2 3" key="1">
    <citation type="submission" date="2022-03" db="EMBL/GenBank/DDBJ databases">
        <title>Genome data of Colletotrichum spp.</title>
        <authorList>
            <person name="Utami Y.D."/>
            <person name="Hiruma K."/>
        </authorList>
    </citation>
    <scope>NUCLEOTIDE SEQUENCE [LARGE SCALE GENOMIC DNA]</scope>
    <source>
        <strain evidence="2 3">MAFF 239500</strain>
    </source>
</reference>
<protein>
    <submittedName>
        <fullName evidence="2">Uncharacterized protein</fullName>
    </submittedName>
</protein>
<organism evidence="2 3">
    <name type="scientific">Colletotrichum spaethianum</name>
    <dbReference type="NCBI Taxonomy" id="700344"/>
    <lineage>
        <taxon>Eukaryota</taxon>
        <taxon>Fungi</taxon>
        <taxon>Dikarya</taxon>
        <taxon>Ascomycota</taxon>
        <taxon>Pezizomycotina</taxon>
        <taxon>Sordariomycetes</taxon>
        <taxon>Hypocreomycetidae</taxon>
        <taxon>Glomerellales</taxon>
        <taxon>Glomerellaceae</taxon>
        <taxon>Colletotrichum</taxon>
        <taxon>Colletotrichum spaethianum species complex</taxon>
    </lineage>
</organism>
<feature type="region of interest" description="Disordered" evidence="1">
    <location>
        <begin position="1"/>
        <end position="30"/>
    </location>
</feature>